<organism evidence="9 10">
    <name type="scientific">Streptomyces halobius</name>
    <dbReference type="NCBI Taxonomy" id="2879846"/>
    <lineage>
        <taxon>Bacteria</taxon>
        <taxon>Bacillati</taxon>
        <taxon>Actinomycetota</taxon>
        <taxon>Actinomycetes</taxon>
        <taxon>Kitasatosporales</taxon>
        <taxon>Streptomycetaceae</taxon>
        <taxon>Streptomyces</taxon>
    </lineage>
</organism>
<evidence type="ECO:0000256" key="7">
    <source>
        <dbReference type="RuleBase" id="RU000408"/>
    </source>
</evidence>
<dbReference type="InterPro" id="IPR012340">
    <property type="entry name" value="NA-bd_OB-fold"/>
</dbReference>
<name>A0ABY4M4M9_9ACTN</name>
<evidence type="ECO:0000256" key="2">
    <source>
        <dbReference type="ARBA" id="ARBA00022490"/>
    </source>
</evidence>
<evidence type="ECO:0000256" key="3">
    <source>
        <dbReference type="ARBA" id="ARBA00023015"/>
    </source>
</evidence>
<gene>
    <name evidence="9" type="ORF">K9S39_07770</name>
</gene>
<dbReference type="Pfam" id="PF00313">
    <property type="entry name" value="CSD"/>
    <property type="match status" value="1"/>
</dbReference>
<dbReference type="Gene3D" id="2.40.50.140">
    <property type="entry name" value="Nucleic acid-binding proteins"/>
    <property type="match status" value="1"/>
</dbReference>
<evidence type="ECO:0000256" key="1">
    <source>
        <dbReference type="ARBA" id="ARBA00004496"/>
    </source>
</evidence>
<evidence type="ECO:0000256" key="4">
    <source>
        <dbReference type="ARBA" id="ARBA00023125"/>
    </source>
</evidence>
<dbReference type="Proteomes" id="UP000830115">
    <property type="component" value="Chromosome"/>
</dbReference>
<dbReference type="PANTHER" id="PTHR46565">
    <property type="entry name" value="COLD SHOCK DOMAIN PROTEIN 2"/>
    <property type="match status" value="1"/>
</dbReference>
<evidence type="ECO:0000256" key="6">
    <source>
        <dbReference type="ARBA" id="ARBA00023163"/>
    </source>
</evidence>
<evidence type="ECO:0000256" key="5">
    <source>
        <dbReference type="ARBA" id="ARBA00023159"/>
    </source>
</evidence>
<dbReference type="InterPro" id="IPR011129">
    <property type="entry name" value="CSD"/>
</dbReference>
<protein>
    <submittedName>
        <fullName evidence="9">Cold-shock protein</fullName>
    </submittedName>
</protein>
<evidence type="ECO:0000259" key="8">
    <source>
        <dbReference type="PROSITE" id="PS51857"/>
    </source>
</evidence>
<dbReference type="InterPro" id="IPR002059">
    <property type="entry name" value="CSP_DNA-bd"/>
</dbReference>
<proteinExistence type="predicted"/>
<keyword evidence="4" id="KW-0238">DNA-binding</keyword>
<feature type="domain" description="CSD" evidence="8">
    <location>
        <begin position="1"/>
        <end position="62"/>
    </location>
</feature>
<dbReference type="PROSITE" id="PS51857">
    <property type="entry name" value="CSD_2"/>
    <property type="match status" value="1"/>
</dbReference>
<reference evidence="9" key="1">
    <citation type="submission" date="2021-10" db="EMBL/GenBank/DDBJ databases">
        <title>Streptomyces nigrumlapis sp.nov.,an antimicrobial producing actinobacterium isolated from Black Gobi rocks.</title>
        <authorList>
            <person name="Wen Y."/>
            <person name="Zhang W."/>
            <person name="Liu X.G."/>
        </authorList>
    </citation>
    <scope>NUCLEOTIDE SEQUENCE</scope>
    <source>
        <strain evidence="9">ST13-2-2</strain>
    </source>
</reference>
<evidence type="ECO:0000313" key="10">
    <source>
        <dbReference type="Proteomes" id="UP000830115"/>
    </source>
</evidence>
<dbReference type="InterPro" id="IPR019844">
    <property type="entry name" value="CSD_CS"/>
</dbReference>
<keyword evidence="10" id="KW-1185">Reference proteome</keyword>
<sequence>MATGTVKSYDSEKGYGFIGPDNGGADIFVHYSEIQTNGFQILEANQKVEFEIGQGTKGPQAQ</sequence>
<dbReference type="PIRSF" id="PIRSF002599">
    <property type="entry name" value="Cold_shock_A"/>
    <property type="match status" value="1"/>
</dbReference>
<keyword evidence="6" id="KW-0804">Transcription</keyword>
<dbReference type="RefSeq" id="WP_248862586.1">
    <property type="nucleotide sequence ID" value="NZ_CP086322.1"/>
</dbReference>
<dbReference type="InterPro" id="IPR012156">
    <property type="entry name" value="Cold_shock_CspA"/>
</dbReference>
<dbReference type="CDD" id="cd04458">
    <property type="entry name" value="CSP_CDS"/>
    <property type="match status" value="1"/>
</dbReference>
<dbReference type="PANTHER" id="PTHR46565:SF20">
    <property type="entry name" value="COLD SHOCK DOMAIN-CONTAINING PROTEIN 4"/>
    <property type="match status" value="1"/>
</dbReference>
<dbReference type="PROSITE" id="PS00352">
    <property type="entry name" value="CSD_1"/>
    <property type="match status" value="1"/>
</dbReference>
<evidence type="ECO:0000313" key="9">
    <source>
        <dbReference type="EMBL" id="UQA91769.1"/>
    </source>
</evidence>
<keyword evidence="3" id="KW-0805">Transcription regulation</keyword>
<comment type="subcellular location">
    <subcellularLocation>
        <location evidence="1 7">Cytoplasm</location>
    </subcellularLocation>
</comment>
<accession>A0ABY4M4M9</accession>
<dbReference type="SMART" id="SM00357">
    <property type="entry name" value="CSP"/>
    <property type="match status" value="1"/>
</dbReference>
<dbReference type="PRINTS" id="PR00050">
    <property type="entry name" value="COLDSHOCK"/>
</dbReference>
<keyword evidence="5" id="KW-0010">Activator</keyword>
<dbReference type="SUPFAM" id="SSF50249">
    <property type="entry name" value="Nucleic acid-binding proteins"/>
    <property type="match status" value="1"/>
</dbReference>
<dbReference type="EMBL" id="CP086322">
    <property type="protein sequence ID" value="UQA91769.1"/>
    <property type="molecule type" value="Genomic_DNA"/>
</dbReference>
<keyword evidence="2" id="KW-0963">Cytoplasm</keyword>